<dbReference type="PROSITE" id="PS50262">
    <property type="entry name" value="G_PROTEIN_RECEP_F1_2"/>
    <property type="match status" value="1"/>
</dbReference>
<keyword evidence="12" id="KW-1185">Reference proteome</keyword>
<dbReference type="EMBL" id="CAXITT010000607">
    <property type="protein sequence ID" value="CAL1544225.1"/>
    <property type="molecule type" value="Genomic_DNA"/>
</dbReference>
<protein>
    <recommendedName>
        <fullName evidence="10">G-protein coupled receptors family 1 profile domain-containing protein</fullName>
    </recommendedName>
</protein>
<dbReference type="GO" id="GO:0005886">
    <property type="term" value="C:plasma membrane"/>
    <property type="evidence" value="ECO:0007669"/>
    <property type="project" value="UniProtKB-SubCell"/>
</dbReference>
<sequence length="282" mass="31958">MSLLNIFIVLGNLAAILIVAYAKCATRRKQRDSVKVENGITKILMISMVISDAIFGVTGMPLMVIELYHSGHWTLGPTWCFIKVLAHYLWCPLVMCHVVCMAVDRFLAVCKPLVYRSLSFKLGYCLVGLCWGLSLLIVLTPMAAYWFNLEDNARPCSESNSVCDFMRSKAFVMLNYFFIGFSPITAILVLYFFIIREILRSSKRIANSYQIGSITRTHCRGLRQMRAVRTIGLIVMFFSISWIPVFICLPIFTVTGSHLPSWLILVMIFCNYSNAAVNPVLF</sequence>
<feature type="transmembrane region" description="Helical" evidence="9">
    <location>
        <begin position="43"/>
        <end position="65"/>
    </location>
</feature>
<evidence type="ECO:0000256" key="9">
    <source>
        <dbReference type="SAM" id="Phobius"/>
    </source>
</evidence>
<feature type="non-terminal residue" evidence="11">
    <location>
        <position position="282"/>
    </location>
</feature>
<dbReference type="GO" id="GO:0004930">
    <property type="term" value="F:G protein-coupled receptor activity"/>
    <property type="evidence" value="ECO:0007669"/>
    <property type="project" value="UniProtKB-KW"/>
</dbReference>
<evidence type="ECO:0000256" key="4">
    <source>
        <dbReference type="ARBA" id="ARBA00022989"/>
    </source>
</evidence>
<accession>A0AAV2ID71</accession>
<keyword evidence="3 9" id="KW-0812">Transmembrane</keyword>
<reference evidence="11 12" key="1">
    <citation type="submission" date="2024-04" db="EMBL/GenBank/DDBJ databases">
        <authorList>
            <consortium name="Genoscope - CEA"/>
            <person name="William W."/>
        </authorList>
    </citation>
    <scope>NUCLEOTIDE SEQUENCE [LARGE SCALE GENOMIC DNA]</scope>
</reference>
<keyword evidence="8" id="KW-0807">Transducer</keyword>
<comment type="caution">
    <text evidence="11">The sequence shown here is derived from an EMBL/GenBank/DDBJ whole genome shotgun (WGS) entry which is preliminary data.</text>
</comment>
<dbReference type="SUPFAM" id="SSF81321">
    <property type="entry name" value="Family A G protein-coupled receptor-like"/>
    <property type="match status" value="1"/>
</dbReference>
<evidence type="ECO:0000256" key="1">
    <source>
        <dbReference type="ARBA" id="ARBA00004651"/>
    </source>
</evidence>
<keyword evidence="2" id="KW-1003">Cell membrane</keyword>
<dbReference type="PRINTS" id="PR00237">
    <property type="entry name" value="GPCRRHODOPSN"/>
</dbReference>
<dbReference type="Gene3D" id="1.20.1070.10">
    <property type="entry name" value="Rhodopsin 7-helix transmembrane proteins"/>
    <property type="match status" value="1"/>
</dbReference>
<keyword evidence="7" id="KW-0675">Receptor</keyword>
<evidence type="ECO:0000256" key="2">
    <source>
        <dbReference type="ARBA" id="ARBA00022475"/>
    </source>
</evidence>
<evidence type="ECO:0000256" key="6">
    <source>
        <dbReference type="ARBA" id="ARBA00023136"/>
    </source>
</evidence>
<dbReference type="InterPro" id="IPR000276">
    <property type="entry name" value="GPCR_Rhodpsn"/>
</dbReference>
<feature type="transmembrane region" description="Helical" evidence="9">
    <location>
        <begin position="230"/>
        <end position="253"/>
    </location>
</feature>
<comment type="subcellular location">
    <subcellularLocation>
        <location evidence="1">Cell membrane</location>
        <topology evidence="1">Multi-pass membrane protein</topology>
    </subcellularLocation>
</comment>
<evidence type="ECO:0000256" key="8">
    <source>
        <dbReference type="ARBA" id="ARBA00023224"/>
    </source>
</evidence>
<gene>
    <name evidence="11" type="ORF">GSLYS_00017738001</name>
</gene>
<keyword evidence="6 9" id="KW-0472">Membrane</keyword>
<evidence type="ECO:0000256" key="7">
    <source>
        <dbReference type="ARBA" id="ARBA00023170"/>
    </source>
</evidence>
<proteinExistence type="predicted"/>
<dbReference type="AlphaFoldDB" id="A0AAV2ID71"/>
<feature type="transmembrane region" description="Helical" evidence="9">
    <location>
        <begin position="174"/>
        <end position="194"/>
    </location>
</feature>
<dbReference type="Pfam" id="PF00001">
    <property type="entry name" value="7tm_1"/>
    <property type="match status" value="1"/>
</dbReference>
<evidence type="ECO:0000313" key="12">
    <source>
        <dbReference type="Proteomes" id="UP001497497"/>
    </source>
</evidence>
<feature type="transmembrane region" description="Helical" evidence="9">
    <location>
        <begin position="259"/>
        <end position="281"/>
    </location>
</feature>
<dbReference type="PANTHER" id="PTHR24248">
    <property type="entry name" value="ADRENERGIC RECEPTOR-RELATED G-PROTEIN COUPLED RECEPTOR"/>
    <property type="match status" value="1"/>
</dbReference>
<keyword evidence="5" id="KW-0297">G-protein coupled receptor</keyword>
<feature type="domain" description="G-protein coupled receptors family 1 profile" evidence="10">
    <location>
        <begin position="11"/>
        <end position="282"/>
    </location>
</feature>
<feature type="transmembrane region" description="Helical" evidence="9">
    <location>
        <begin position="85"/>
        <end position="103"/>
    </location>
</feature>
<evidence type="ECO:0000256" key="3">
    <source>
        <dbReference type="ARBA" id="ARBA00022692"/>
    </source>
</evidence>
<evidence type="ECO:0000256" key="5">
    <source>
        <dbReference type="ARBA" id="ARBA00023040"/>
    </source>
</evidence>
<evidence type="ECO:0000313" key="11">
    <source>
        <dbReference type="EMBL" id="CAL1544225.1"/>
    </source>
</evidence>
<dbReference type="CDD" id="cd00637">
    <property type="entry name" value="7tm_classA_rhodopsin-like"/>
    <property type="match status" value="1"/>
</dbReference>
<organism evidence="11 12">
    <name type="scientific">Lymnaea stagnalis</name>
    <name type="common">Great pond snail</name>
    <name type="synonym">Helix stagnalis</name>
    <dbReference type="NCBI Taxonomy" id="6523"/>
    <lineage>
        <taxon>Eukaryota</taxon>
        <taxon>Metazoa</taxon>
        <taxon>Spiralia</taxon>
        <taxon>Lophotrochozoa</taxon>
        <taxon>Mollusca</taxon>
        <taxon>Gastropoda</taxon>
        <taxon>Heterobranchia</taxon>
        <taxon>Euthyneura</taxon>
        <taxon>Panpulmonata</taxon>
        <taxon>Hygrophila</taxon>
        <taxon>Lymnaeoidea</taxon>
        <taxon>Lymnaeidae</taxon>
        <taxon>Lymnaea</taxon>
    </lineage>
</organism>
<keyword evidence="4 9" id="KW-1133">Transmembrane helix</keyword>
<evidence type="ECO:0000259" key="10">
    <source>
        <dbReference type="PROSITE" id="PS50262"/>
    </source>
</evidence>
<dbReference type="Proteomes" id="UP001497497">
    <property type="component" value="Unassembled WGS sequence"/>
</dbReference>
<dbReference type="InterPro" id="IPR017452">
    <property type="entry name" value="GPCR_Rhodpsn_7TM"/>
</dbReference>
<name>A0AAV2ID71_LYMST</name>
<feature type="transmembrane region" description="Helical" evidence="9">
    <location>
        <begin position="6"/>
        <end position="22"/>
    </location>
</feature>
<feature type="transmembrane region" description="Helical" evidence="9">
    <location>
        <begin position="124"/>
        <end position="147"/>
    </location>
</feature>